<gene>
    <name evidence="1" type="ORF">FSCOSCO3_A031081</name>
</gene>
<dbReference type="AlphaFoldDB" id="A0AAV1N6F9"/>
<proteinExistence type="predicted"/>
<organism evidence="1 2">
    <name type="scientific">Scomber scombrus</name>
    <name type="common">Atlantic mackerel</name>
    <name type="synonym">Scomber vernalis</name>
    <dbReference type="NCBI Taxonomy" id="13677"/>
    <lineage>
        <taxon>Eukaryota</taxon>
        <taxon>Metazoa</taxon>
        <taxon>Chordata</taxon>
        <taxon>Craniata</taxon>
        <taxon>Vertebrata</taxon>
        <taxon>Euteleostomi</taxon>
        <taxon>Actinopterygii</taxon>
        <taxon>Neopterygii</taxon>
        <taxon>Teleostei</taxon>
        <taxon>Neoteleostei</taxon>
        <taxon>Acanthomorphata</taxon>
        <taxon>Pelagiaria</taxon>
        <taxon>Scombriformes</taxon>
        <taxon>Scombridae</taxon>
        <taxon>Scomber</taxon>
    </lineage>
</organism>
<name>A0AAV1N6F9_SCOSC</name>
<evidence type="ECO:0000313" key="2">
    <source>
        <dbReference type="Proteomes" id="UP001314229"/>
    </source>
</evidence>
<dbReference type="EMBL" id="CAWUFR010000018">
    <property type="protein sequence ID" value="CAK6954758.1"/>
    <property type="molecule type" value="Genomic_DNA"/>
</dbReference>
<reference evidence="1 2" key="1">
    <citation type="submission" date="2024-01" db="EMBL/GenBank/DDBJ databases">
        <authorList>
            <person name="Alioto T."/>
            <person name="Alioto T."/>
            <person name="Gomez Garrido J."/>
        </authorList>
    </citation>
    <scope>NUCLEOTIDE SEQUENCE [LARGE SCALE GENOMIC DNA]</scope>
</reference>
<feature type="non-terminal residue" evidence="1">
    <location>
        <position position="1"/>
    </location>
</feature>
<comment type="caution">
    <text evidence="1">The sequence shown here is derived from an EMBL/GenBank/DDBJ whole genome shotgun (WGS) entry which is preliminary data.</text>
</comment>
<evidence type="ECO:0000313" key="1">
    <source>
        <dbReference type="EMBL" id="CAK6954758.1"/>
    </source>
</evidence>
<sequence length="81" mass="9021">YVDIPTRKNDTLDLCFGNILMGLSLTHTLHSATPITMLFPLTHSFYTRFDTQDHSSTCEELLNAFPLDVPAQHCDGGYSSS</sequence>
<protein>
    <submittedName>
        <fullName evidence="1">Uncharacterized protein</fullName>
    </submittedName>
</protein>
<dbReference type="Proteomes" id="UP001314229">
    <property type="component" value="Unassembled WGS sequence"/>
</dbReference>
<accession>A0AAV1N6F9</accession>
<keyword evidence="2" id="KW-1185">Reference proteome</keyword>